<accession>A0A1M6MQS3</accession>
<evidence type="ECO:0008006" key="3">
    <source>
        <dbReference type="Google" id="ProtNLM"/>
    </source>
</evidence>
<dbReference type="EMBL" id="FQZE01000035">
    <property type="protein sequence ID" value="SHJ85746.1"/>
    <property type="molecule type" value="Genomic_DNA"/>
</dbReference>
<evidence type="ECO:0000313" key="1">
    <source>
        <dbReference type="EMBL" id="SHJ85746.1"/>
    </source>
</evidence>
<reference evidence="1 2" key="1">
    <citation type="submission" date="2016-11" db="EMBL/GenBank/DDBJ databases">
        <authorList>
            <person name="Jaros S."/>
            <person name="Januszkiewicz K."/>
            <person name="Wedrychowicz H."/>
        </authorList>
    </citation>
    <scope>NUCLEOTIDE SEQUENCE [LARGE SCALE GENOMIC DNA]</scope>
    <source>
        <strain evidence="1 2">DSM 27063</strain>
    </source>
</reference>
<dbReference type="InterPro" id="IPR025415">
    <property type="entry name" value="DUF4141"/>
</dbReference>
<gene>
    <name evidence="1" type="ORF">SAMN05444280_1359</name>
</gene>
<organism evidence="1 2">
    <name type="scientific">Tangfeifania diversioriginum</name>
    <dbReference type="NCBI Taxonomy" id="1168035"/>
    <lineage>
        <taxon>Bacteria</taxon>
        <taxon>Pseudomonadati</taxon>
        <taxon>Bacteroidota</taxon>
        <taxon>Bacteroidia</taxon>
        <taxon>Marinilabiliales</taxon>
        <taxon>Prolixibacteraceae</taxon>
        <taxon>Tangfeifania</taxon>
    </lineage>
</organism>
<dbReference type="STRING" id="1168035.SAMN05444280_1359"/>
<evidence type="ECO:0000313" key="2">
    <source>
        <dbReference type="Proteomes" id="UP000184050"/>
    </source>
</evidence>
<keyword evidence="2" id="KW-1185">Reference proteome</keyword>
<dbReference type="Proteomes" id="UP000184050">
    <property type="component" value="Unassembled WGS sequence"/>
</dbReference>
<dbReference type="Pfam" id="PF13605">
    <property type="entry name" value="DUF4141"/>
    <property type="match status" value="1"/>
</dbReference>
<dbReference type="OrthoDB" id="652689at2"/>
<dbReference type="RefSeq" id="WP_073172726.1">
    <property type="nucleotide sequence ID" value="NZ_FQZE01000035.1"/>
</dbReference>
<proteinExistence type="predicted"/>
<dbReference type="AlphaFoldDB" id="A0A1M6MQS3"/>
<name>A0A1M6MQS3_9BACT</name>
<protein>
    <recommendedName>
        <fullName evidence="3">DUF4141 domain-containing protein</fullName>
    </recommendedName>
</protein>
<sequence length="209" mass="23681">MRTRLIIAGLLIVLGTTGLKAQFVVTDPLSIAQGVINSANEIVQTSSTVSNVIKNFQEVKKVYQQGKEYYDKLKAVNDLVKDAYKVQQTLIMIGEISDIYVSSFELMLQDEYYTAEELGAIAFGYTKLLEEGAATLKEMKDVINSTGLSMTDKERMDIVDRCYNAVKHYRNLTRYYTNKNISISLIRAEQEGDKARILALYGNAEDRYW</sequence>